<evidence type="ECO:0008006" key="4">
    <source>
        <dbReference type="Google" id="ProtNLM"/>
    </source>
</evidence>
<keyword evidence="1" id="KW-0732">Signal</keyword>
<dbReference type="AlphaFoldDB" id="A0A1H3LDL0"/>
<accession>A0A1H3LDL0</accession>
<evidence type="ECO:0000313" key="3">
    <source>
        <dbReference type="Proteomes" id="UP000199035"/>
    </source>
</evidence>
<evidence type="ECO:0000313" key="2">
    <source>
        <dbReference type="EMBL" id="SDY62034.1"/>
    </source>
</evidence>
<reference evidence="3" key="1">
    <citation type="submission" date="2016-10" db="EMBL/GenBank/DDBJ databases">
        <authorList>
            <person name="Varghese N."/>
            <person name="Submissions S."/>
        </authorList>
    </citation>
    <scope>NUCLEOTIDE SEQUENCE [LARGE SCALE GENOMIC DNA]</scope>
    <source>
        <strain evidence="3">ANC 5109</strain>
    </source>
</reference>
<dbReference type="EMBL" id="FNPK01000017">
    <property type="protein sequence ID" value="SDY62034.1"/>
    <property type="molecule type" value="Genomic_DNA"/>
</dbReference>
<proteinExistence type="predicted"/>
<feature type="signal peptide" evidence="1">
    <location>
        <begin position="1"/>
        <end position="23"/>
    </location>
</feature>
<organism evidence="2 3">
    <name type="scientific">Acinetobacter kyonggiensis</name>
    <dbReference type="NCBI Taxonomy" id="595670"/>
    <lineage>
        <taxon>Bacteria</taxon>
        <taxon>Pseudomonadati</taxon>
        <taxon>Pseudomonadota</taxon>
        <taxon>Gammaproteobacteria</taxon>
        <taxon>Moraxellales</taxon>
        <taxon>Moraxellaceae</taxon>
        <taxon>Acinetobacter</taxon>
    </lineage>
</organism>
<evidence type="ECO:0000256" key="1">
    <source>
        <dbReference type="SAM" id="SignalP"/>
    </source>
</evidence>
<keyword evidence="3" id="KW-1185">Reference proteome</keyword>
<sequence>MKKSLSLAILAASVALGSAPVVAKSLETPVTFKKGTYGASLKGTFKGYDDALYTLHAKAGQRLKFKTTSTGDLAYINIYAPEDKPDKAEALWIGSTAGSAGEVVLPSTGKYTLQVYQMRNSARRGKTVNFNVDIQILNQAP</sequence>
<protein>
    <recommendedName>
        <fullName evidence="4">Inhibitor of g-type lysozyme</fullName>
    </recommendedName>
</protein>
<dbReference type="STRING" id="595670.SAMN05421643_1177"/>
<dbReference type="RefSeq" id="WP_092691343.1">
    <property type="nucleotide sequence ID" value="NZ_FNPK01000017.1"/>
</dbReference>
<feature type="chain" id="PRO_5011524485" description="Inhibitor of g-type lysozyme" evidence="1">
    <location>
        <begin position="24"/>
        <end position="141"/>
    </location>
</feature>
<gene>
    <name evidence="2" type="ORF">SAMN05421643_1177</name>
</gene>
<name>A0A1H3LDL0_9GAMM</name>
<dbReference type="Proteomes" id="UP000199035">
    <property type="component" value="Unassembled WGS sequence"/>
</dbReference>
<dbReference type="Gene3D" id="2.60.120.380">
    <property type="match status" value="1"/>
</dbReference>